<dbReference type="PRINTS" id="PR00081">
    <property type="entry name" value="GDHRDH"/>
</dbReference>
<dbReference type="Gene3D" id="3.40.50.720">
    <property type="entry name" value="NAD(P)-binding Rossmann-like Domain"/>
    <property type="match status" value="1"/>
</dbReference>
<evidence type="ECO:0000313" key="2">
    <source>
        <dbReference type="EMBL" id="GAA4959643.1"/>
    </source>
</evidence>
<evidence type="ECO:0000256" key="1">
    <source>
        <dbReference type="ARBA" id="ARBA00006484"/>
    </source>
</evidence>
<dbReference type="PANTHER" id="PTHR42879">
    <property type="entry name" value="3-OXOACYL-(ACYL-CARRIER-PROTEIN) REDUCTASE"/>
    <property type="match status" value="1"/>
</dbReference>
<dbReference type="InterPro" id="IPR036291">
    <property type="entry name" value="NAD(P)-bd_dom_sf"/>
</dbReference>
<name>A0AAV3U939_9ALTE</name>
<dbReference type="SUPFAM" id="SSF51735">
    <property type="entry name" value="NAD(P)-binding Rossmann-fold domains"/>
    <property type="match status" value="1"/>
</dbReference>
<protein>
    <submittedName>
        <fullName evidence="2">SDR family oxidoreductase</fullName>
    </submittedName>
</protein>
<dbReference type="FunFam" id="3.40.50.720:FF:000084">
    <property type="entry name" value="Short-chain dehydrogenase reductase"/>
    <property type="match status" value="1"/>
</dbReference>
<proteinExistence type="inferred from homology"/>
<comment type="similarity">
    <text evidence="1">Belongs to the short-chain dehydrogenases/reductases (SDR) family.</text>
</comment>
<dbReference type="Pfam" id="PF13561">
    <property type="entry name" value="adh_short_C2"/>
    <property type="match status" value="1"/>
</dbReference>
<evidence type="ECO:0000313" key="3">
    <source>
        <dbReference type="Proteomes" id="UP001409585"/>
    </source>
</evidence>
<dbReference type="InterPro" id="IPR002347">
    <property type="entry name" value="SDR_fam"/>
</dbReference>
<gene>
    <name evidence="2" type="ORF">GCM10025791_45870</name>
</gene>
<keyword evidence="3" id="KW-1185">Reference proteome</keyword>
<dbReference type="EMBL" id="BAABLX010000078">
    <property type="protein sequence ID" value="GAA4959643.1"/>
    <property type="molecule type" value="Genomic_DNA"/>
</dbReference>
<dbReference type="InterPro" id="IPR050259">
    <property type="entry name" value="SDR"/>
</dbReference>
<sequence>MLLIYTVEVFMQIRLTGKTAIVTGSSGGIGLAIGKALALAGASVVLTGRNEKTLQQQVDAITAEHSQCQIRYHAVDLSTADGCQELTAREPKADILVNNLGIYGAKPFFELTDDDWLTIFHINVLSAIRLAKHYAQGMKDNGWGRIEFISSESAINIPSDMVHYGVSKAALQAAARGLAKVLAGSGVTVNSILPGPTLTEGTETFIGKMAEERGVTLEEMQTLFLNENRPSTLMTRFARPEEVANLCVYVASEQASYTTGAALRVEGGIVETSF</sequence>
<dbReference type="Proteomes" id="UP001409585">
    <property type="component" value="Unassembled WGS sequence"/>
</dbReference>
<dbReference type="AlphaFoldDB" id="A0AAV3U939"/>
<comment type="caution">
    <text evidence="2">The sequence shown here is derived from an EMBL/GenBank/DDBJ whole genome shotgun (WGS) entry which is preliminary data.</text>
</comment>
<reference evidence="3" key="1">
    <citation type="journal article" date="2019" name="Int. J. Syst. Evol. Microbiol.">
        <title>The Global Catalogue of Microorganisms (GCM) 10K type strain sequencing project: providing services to taxonomists for standard genome sequencing and annotation.</title>
        <authorList>
            <consortium name="The Broad Institute Genomics Platform"/>
            <consortium name="The Broad Institute Genome Sequencing Center for Infectious Disease"/>
            <person name="Wu L."/>
            <person name="Ma J."/>
        </authorList>
    </citation>
    <scope>NUCLEOTIDE SEQUENCE [LARGE SCALE GENOMIC DNA]</scope>
    <source>
        <strain evidence="3">JCM 19134</strain>
    </source>
</reference>
<accession>A0AAV3U939</accession>
<organism evidence="2 3">
    <name type="scientific">Halioxenophilus aromaticivorans</name>
    <dbReference type="NCBI Taxonomy" id="1306992"/>
    <lineage>
        <taxon>Bacteria</taxon>
        <taxon>Pseudomonadati</taxon>
        <taxon>Pseudomonadota</taxon>
        <taxon>Gammaproteobacteria</taxon>
        <taxon>Alteromonadales</taxon>
        <taxon>Alteromonadaceae</taxon>
        <taxon>Halioxenophilus</taxon>
    </lineage>
</organism>